<evidence type="ECO:0000313" key="1">
    <source>
        <dbReference type="EMBL" id="VVM05727.1"/>
    </source>
</evidence>
<organism evidence="1 2">
    <name type="scientific">Methylacidimicrobium tartarophylax</name>
    <dbReference type="NCBI Taxonomy" id="1041768"/>
    <lineage>
        <taxon>Bacteria</taxon>
        <taxon>Pseudomonadati</taxon>
        <taxon>Verrucomicrobiota</taxon>
        <taxon>Methylacidimicrobium</taxon>
    </lineage>
</organism>
<sequence>MGRMRKGETEGNDVHRRASRLLRGWVNCPPQLEGLFGLEQEFGWRAEAPRERAIEEAPLQEEIERAQRAVRELMGIGGEGLSFREGETRPASENARLWQAVTHLATTIDLLRKRLELLEVRHQGSEKR</sequence>
<keyword evidence="2" id="KW-1185">Reference proteome</keyword>
<dbReference type="AlphaFoldDB" id="A0A5E6M948"/>
<protein>
    <submittedName>
        <fullName evidence="1">Uncharacterized protein</fullName>
    </submittedName>
</protein>
<name>A0A5E6M948_9BACT</name>
<gene>
    <name evidence="1" type="ORF">MAMT_00765</name>
</gene>
<evidence type="ECO:0000313" key="2">
    <source>
        <dbReference type="Proteomes" id="UP000334923"/>
    </source>
</evidence>
<dbReference type="Proteomes" id="UP000334923">
    <property type="component" value="Unassembled WGS sequence"/>
</dbReference>
<dbReference type="EMBL" id="CABFVA020000027">
    <property type="protein sequence ID" value="VVM05727.1"/>
    <property type="molecule type" value="Genomic_DNA"/>
</dbReference>
<accession>A0A5E6M948</accession>
<reference evidence="1 2" key="1">
    <citation type="submission" date="2019-09" db="EMBL/GenBank/DDBJ databases">
        <authorList>
            <person name="Cremers G."/>
        </authorList>
    </citation>
    <scope>NUCLEOTIDE SEQUENCE [LARGE SCALE GENOMIC DNA]</scope>
    <source>
        <strain evidence="1">4A</strain>
    </source>
</reference>
<proteinExistence type="predicted"/>